<feature type="domain" description="DUF4440" evidence="1">
    <location>
        <begin position="6"/>
        <end position="118"/>
    </location>
</feature>
<dbReference type="AlphaFoldDB" id="A0A2T5GKQ5"/>
<reference evidence="2 4" key="1">
    <citation type="submission" date="2018-04" db="EMBL/GenBank/DDBJ databases">
        <title>Genomic Encyclopedia of Type Strains, Phase III (KMG-III): the genomes of soil and plant-associated and newly described type strains.</title>
        <authorList>
            <person name="Whitman W."/>
        </authorList>
    </citation>
    <scope>NUCLEOTIDE SEQUENCE [LARGE SCALE GENOMIC DNA]</scope>
    <source>
        <strain evidence="2 4">MA101b</strain>
    </source>
</reference>
<dbReference type="InterPro" id="IPR011944">
    <property type="entry name" value="Steroid_delta5-4_isomerase"/>
</dbReference>
<dbReference type="InterPro" id="IPR027843">
    <property type="entry name" value="DUF4440"/>
</dbReference>
<evidence type="ECO:0000313" key="3">
    <source>
        <dbReference type="EMBL" id="VVT19493.1"/>
    </source>
</evidence>
<dbReference type="EMBL" id="QAOG01000004">
    <property type="protein sequence ID" value="PTQ59903.1"/>
    <property type="molecule type" value="Genomic_DNA"/>
</dbReference>
<protein>
    <submittedName>
        <fullName evidence="2">Uncharacterized protein (TIGR02246 family)</fullName>
    </submittedName>
</protein>
<sequence>MVDQLTQITDQFEASWNAHEMTVFGQLFHDDATFVNRYATYWRGVDQIVAGHCAIHDSIYRDSSLRVDPADIDPIDDDAAILHFWTRLSAGAAHPAGPHQADTLILAVATRRNGDWRIQAAQNVTLADPRTGRELLRAS</sequence>
<dbReference type="InterPro" id="IPR032710">
    <property type="entry name" value="NTF2-like_dom_sf"/>
</dbReference>
<name>A0A2T5GKQ5_9SPHN</name>
<dbReference type="RefSeq" id="WP_107958699.1">
    <property type="nucleotide sequence ID" value="NZ_LR701528.1"/>
</dbReference>
<evidence type="ECO:0000259" key="1">
    <source>
        <dbReference type="Pfam" id="PF14534"/>
    </source>
</evidence>
<gene>
    <name evidence="2" type="ORF">C8J26_2758</name>
    <name evidence="3" type="ORF">SPHINGO391_460114</name>
</gene>
<dbReference type="Pfam" id="PF14534">
    <property type="entry name" value="DUF4440"/>
    <property type="match status" value="1"/>
</dbReference>
<evidence type="ECO:0000313" key="2">
    <source>
        <dbReference type="EMBL" id="PTQ59903.1"/>
    </source>
</evidence>
<dbReference type="Proteomes" id="UP000244189">
    <property type="component" value="Unassembled WGS sequence"/>
</dbReference>
<accession>A0A5E7ZKQ5</accession>
<keyword evidence="4" id="KW-1185">Reference proteome</keyword>
<accession>A0A2T5GKQ5</accession>
<evidence type="ECO:0000313" key="5">
    <source>
        <dbReference type="Proteomes" id="UP000326857"/>
    </source>
</evidence>
<dbReference type="SUPFAM" id="SSF54427">
    <property type="entry name" value="NTF2-like"/>
    <property type="match status" value="1"/>
</dbReference>
<dbReference type="Proteomes" id="UP000326857">
    <property type="component" value="Unassembled WGS sequence"/>
</dbReference>
<reference evidence="3 5" key="2">
    <citation type="submission" date="2019-09" db="EMBL/GenBank/DDBJ databases">
        <authorList>
            <person name="Dittami M. S."/>
        </authorList>
    </citation>
    <scope>NUCLEOTIDE SEQUENCE [LARGE SCALE GENOMIC DNA]</scope>
    <source>
        <strain evidence="3">SPHINGO391</strain>
    </source>
</reference>
<evidence type="ECO:0000313" key="4">
    <source>
        <dbReference type="Proteomes" id="UP000244189"/>
    </source>
</evidence>
<proteinExistence type="predicted"/>
<dbReference type="NCBIfam" id="TIGR02246">
    <property type="entry name" value="SgcJ/EcaC family oxidoreductase"/>
    <property type="match status" value="1"/>
</dbReference>
<dbReference type="Gene3D" id="3.10.450.50">
    <property type="match status" value="1"/>
</dbReference>
<dbReference type="EMBL" id="CABVLI010000041">
    <property type="protein sequence ID" value="VVT19493.1"/>
    <property type="molecule type" value="Genomic_DNA"/>
</dbReference>
<organism evidence="2 4">
    <name type="scientific">Sphingomonas aurantiaca</name>
    <dbReference type="NCBI Taxonomy" id="185949"/>
    <lineage>
        <taxon>Bacteria</taxon>
        <taxon>Pseudomonadati</taxon>
        <taxon>Pseudomonadota</taxon>
        <taxon>Alphaproteobacteria</taxon>
        <taxon>Sphingomonadales</taxon>
        <taxon>Sphingomonadaceae</taxon>
        <taxon>Sphingomonas</taxon>
    </lineage>
</organism>